<evidence type="ECO:0000313" key="2">
    <source>
        <dbReference type="EMBL" id="TNN44842.1"/>
    </source>
</evidence>
<keyword evidence="3" id="KW-1185">Reference proteome</keyword>
<dbReference type="Proteomes" id="UP000314294">
    <property type="component" value="Unassembled WGS sequence"/>
</dbReference>
<organism evidence="2 3">
    <name type="scientific">Liparis tanakae</name>
    <name type="common">Tanaka's snailfish</name>
    <dbReference type="NCBI Taxonomy" id="230148"/>
    <lineage>
        <taxon>Eukaryota</taxon>
        <taxon>Metazoa</taxon>
        <taxon>Chordata</taxon>
        <taxon>Craniata</taxon>
        <taxon>Vertebrata</taxon>
        <taxon>Euteleostomi</taxon>
        <taxon>Actinopterygii</taxon>
        <taxon>Neopterygii</taxon>
        <taxon>Teleostei</taxon>
        <taxon>Neoteleostei</taxon>
        <taxon>Acanthomorphata</taxon>
        <taxon>Eupercaria</taxon>
        <taxon>Perciformes</taxon>
        <taxon>Cottioidei</taxon>
        <taxon>Cottales</taxon>
        <taxon>Liparidae</taxon>
        <taxon>Liparis</taxon>
    </lineage>
</organism>
<dbReference type="EMBL" id="SRLO01000881">
    <property type="protein sequence ID" value="TNN44842.1"/>
    <property type="molecule type" value="Genomic_DNA"/>
</dbReference>
<feature type="region of interest" description="Disordered" evidence="1">
    <location>
        <begin position="1"/>
        <end position="47"/>
    </location>
</feature>
<protein>
    <submittedName>
        <fullName evidence="2">Uncharacterized protein</fullName>
    </submittedName>
</protein>
<feature type="compositionally biased region" description="Basic and acidic residues" evidence="1">
    <location>
        <begin position="1"/>
        <end position="16"/>
    </location>
</feature>
<reference evidence="2 3" key="1">
    <citation type="submission" date="2019-03" db="EMBL/GenBank/DDBJ databases">
        <title>First draft genome of Liparis tanakae, snailfish: a comprehensive survey of snailfish specific genes.</title>
        <authorList>
            <person name="Kim W."/>
            <person name="Song I."/>
            <person name="Jeong J.-H."/>
            <person name="Kim D."/>
            <person name="Kim S."/>
            <person name="Ryu S."/>
            <person name="Song J.Y."/>
            <person name="Lee S.K."/>
        </authorList>
    </citation>
    <scope>NUCLEOTIDE SEQUENCE [LARGE SCALE GENOMIC DNA]</scope>
    <source>
        <tissue evidence="2">Muscle</tissue>
    </source>
</reference>
<gene>
    <name evidence="2" type="ORF">EYF80_044960</name>
</gene>
<dbReference type="AlphaFoldDB" id="A0A4Z2FWY1"/>
<feature type="compositionally biased region" description="Low complexity" evidence="1">
    <location>
        <begin position="17"/>
        <end position="28"/>
    </location>
</feature>
<evidence type="ECO:0000256" key="1">
    <source>
        <dbReference type="SAM" id="MobiDB-lite"/>
    </source>
</evidence>
<proteinExistence type="predicted"/>
<name>A0A4Z2FWY1_9TELE</name>
<comment type="caution">
    <text evidence="2">The sequence shown here is derived from an EMBL/GenBank/DDBJ whole genome shotgun (WGS) entry which is preliminary data.</text>
</comment>
<sequence length="96" mass="10057">MAGQHGDQHDELRPRASSDWARSSRASSTVKSLIKKGEQSSWSSSSESVSQGMLTCSSVVLPQAESNELPSALSTGLHRLSNIRDGAAGAFTLIAG</sequence>
<evidence type="ECO:0000313" key="3">
    <source>
        <dbReference type="Proteomes" id="UP000314294"/>
    </source>
</evidence>
<accession>A0A4Z2FWY1</accession>